<name>A0AAN7WFV6_9PEZI</name>
<evidence type="ECO:0000313" key="3">
    <source>
        <dbReference type="Proteomes" id="UP001310594"/>
    </source>
</evidence>
<keyword evidence="1" id="KW-0472">Membrane</keyword>
<protein>
    <recommendedName>
        <fullName evidence="4">Heterokaryon incompatibility domain-containing protein</fullName>
    </recommendedName>
</protein>
<evidence type="ECO:0000256" key="1">
    <source>
        <dbReference type="SAM" id="Phobius"/>
    </source>
</evidence>
<reference evidence="2" key="1">
    <citation type="submission" date="2023-08" db="EMBL/GenBank/DDBJ databases">
        <title>Black Yeasts Isolated from many extreme environments.</title>
        <authorList>
            <person name="Coleine C."/>
            <person name="Stajich J.E."/>
            <person name="Selbmann L."/>
        </authorList>
    </citation>
    <scope>NUCLEOTIDE SEQUENCE</scope>
    <source>
        <strain evidence="2">CCFEE 5810</strain>
    </source>
</reference>
<accession>A0AAN7WFV6</accession>
<organism evidence="2 3">
    <name type="scientific">Elasticomyces elasticus</name>
    <dbReference type="NCBI Taxonomy" id="574655"/>
    <lineage>
        <taxon>Eukaryota</taxon>
        <taxon>Fungi</taxon>
        <taxon>Dikarya</taxon>
        <taxon>Ascomycota</taxon>
        <taxon>Pezizomycotina</taxon>
        <taxon>Dothideomycetes</taxon>
        <taxon>Dothideomycetidae</taxon>
        <taxon>Mycosphaerellales</taxon>
        <taxon>Teratosphaeriaceae</taxon>
        <taxon>Elasticomyces</taxon>
    </lineage>
</organism>
<evidence type="ECO:0000313" key="2">
    <source>
        <dbReference type="EMBL" id="KAK5704089.1"/>
    </source>
</evidence>
<dbReference type="PANTHER" id="PTHR10622">
    <property type="entry name" value="HET DOMAIN-CONTAINING PROTEIN"/>
    <property type="match status" value="1"/>
</dbReference>
<feature type="transmembrane region" description="Helical" evidence="1">
    <location>
        <begin position="422"/>
        <end position="444"/>
    </location>
</feature>
<keyword evidence="1" id="KW-0812">Transmembrane</keyword>
<proteinExistence type="predicted"/>
<dbReference type="Proteomes" id="UP001310594">
    <property type="component" value="Unassembled WGS sequence"/>
</dbReference>
<feature type="transmembrane region" description="Helical" evidence="1">
    <location>
        <begin position="481"/>
        <end position="499"/>
    </location>
</feature>
<gene>
    <name evidence="2" type="ORF">LTR97_003102</name>
</gene>
<dbReference type="AlphaFoldDB" id="A0AAN7WFV6"/>
<dbReference type="EMBL" id="JAVRQU010000004">
    <property type="protein sequence ID" value="KAK5704089.1"/>
    <property type="molecule type" value="Genomic_DNA"/>
</dbReference>
<sequence>MWLIDTHERAPEYFQSCPQDYAILSYSWHKPAPKEHDAGTVLTDEQLEYGYRRLDMHGWKIVFAACDIAKARGIDWIWVDTCGTDQDGIELEMAMNARYAWCRNSKECYAFICDANLPASVSSPGGSPDAAFQGLNRSAWLKDVWTLAALLAPDSLRFYGGTGLNFIGTRHDLSEHISHATGISQEYLRSTDEYPRAPIRCASVAQRMSWASTRFATKSEHYAYSLLGIFDVKMRPSWGEGDDAFMRLQKKIIAQSRDDSVFAWGIGERDQLSGMLARSPSDFEGSGAVINGPNPGQVRSHADWLQVTYSSEMSVWASPTAFFLRTRLSPRDTVRLRCFQRHEKTQSALWLSLKHHEDGLFYRAGLASRSINRVSVIPNALQRFGKYSTTVTVSAFSFPDLDITQYEEAKPKLRSKWLSLALLWRIVFTLRLVAIAVVIWVGLFGQFSCSNGTDKCDLGIPTLVTLLAFFIRDLFLTRSQFWAVVSLWLLVSGSFSIGVKTGKKLDLTQVFAVQRPLR</sequence>
<comment type="caution">
    <text evidence="2">The sequence shown here is derived from an EMBL/GenBank/DDBJ whole genome shotgun (WGS) entry which is preliminary data.</text>
</comment>
<evidence type="ECO:0008006" key="4">
    <source>
        <dbReference type="Google" id="ProtNLM"/>
    </source>
</evidence>
<keyword evidence="1" id="KW-1133">Transmembrane helix</keyword>
<dbReference type="PANTHER" id="PTHR10622:SF10">
    <property type="entry name" value="HET DOMAIN-CONTAINING PROTEIN"/>
    <property type="match status" value="1"/>
</dbReference>
<feature type="transmembrane region" description="Helical" evidence="1">
    <location>
        <begin position="456"/>
        <end position="475"/>
    </location>
</feature>